<proteinExistence type="predicted"/>
<reference evidence="1" key="1">
    <citation type="submission" date="2019-01" db="EMBL/GenBank/DDBJ databases">
        <title>Salmonella strain 1423 plasmid sequences.</title>
        <authorList>
            <person name="Chen K."/>
            <person name="Chen S."/>
        </authorList>
    </citation>
    <scope>NUCLEOTIDE SEQUENCE</scope>
    <source>
        <strain evidence="1">Sa1423</strain>
        <plasmid evidence="1">pSa1423-160k</plasmid>
    </source>
</reference>
<dbReference type="EMBL" id="MK356558">
    <property type="protein sequence ID" value="QBM91503.1"/>
    <property type="molecule type" value="Genomic_DNA"/>
</dbReference>
<accession>A0A482ETH1</accession>
<sequence length="71" mass="8524">MATIPTPTHSEFIWRFYSCQKHLYICVMAATESEARTYLPRRTLHFAARFTLDAMEILNYWNLPDELREVR</sequence>
<organism evidence="1">
    <name type="scientific">Salmonella sp</name>
    <dbReference type="NCBI Taxonomy" id="599"/>
    <lineage>
        <taxon>Bacteria</taxon>
        <taxon>Pseudomonadati</taxon>
        <taxon>Pseudomonadota</taxon>
        <taxon>Gammaproteobacteria</taxon>
        <taxon>Enterobacterales</taxon>
        <taxon>Enterobacteriaceae</taxon>
        <taxon>Salmonella</taxon>
    </lineage>
</organism>
<dbReference type="NCBIfam" id="NF033153">
    <property type="entry name" value="phage_ICD_like"/>
    <property type="match status" value="1"/>
</dbReference>
<protein>
    <recommendedName>
        <fullName evidence="2">Host cell division inhibitor Icd-like protein</fullName>
    </recommendedName>
</protein>
<evidence type="ECO:0008006" key="2">
    <source>
        <dbReference type="Google" id="ProtNLM"/>
    </source>
</evidence>
<gene>
    <name evidence="1" type="ORF">NNIBIDOC_00174</name>
</gene>
<evidence type="ECO:0000313" key="1">
    <source>
        <dbReference type="EMBL" id="QBM91503.1"/>
    </source>
</evidence>
<dbReference type="AlphaFoldDB" id="A0A482ETH1"/>
<geneLocation type="plasmid" evidence="1">
    <name>pSa1423-160k</name>
</geneLocation>
<name>A0A482ETH1_SALSP</name>
<dbReference type="RefSeq" id="WP_225312242.1">
    <property type="nucleotide sequence ID" value="NZ_MK356558.1"/>
</dbReference>
<keyword evidence="1" id="KW-0614">Plasmid</keyword>